<dbReference type="GO" id="GO:0008930">
    <property type="term" value="F:methylthioadenosine nucleosidase activity"/>
    <property type="evidence" value="ECO:0007669"/>
    <property type="project" value="InterPro"/>
</dbReference>
<dbReference type="InterPro" id="IPR010049">
    <property type="entry name" value="MTA_SAH_Nsdase"/>
</dbReference>
<dbReference type="GO" id="GO:0009164">
    <property type="term" value="P:nucleoside catabolic process"/>
    <property type="evidence" value="ECO:0007669"/>
    <property type="project" value="InterPro"/>
</dbReference>
<dbReference type="GO" id="GO:0005829">
    <property type="term" value="C:cytosol"/>
    <property type="evidence" value="ECO:0007669"/>
    <property type="project" value="TreeGrafter"/>
</dbReference>
<dbReference type="PANTHER" id="PTHR46832:SF1">
    <property type="entry name" value="5'-METHYLTHIOADENOSINE_S-ADENOSYLHOMOCYSTEINE NUCLEOSIDASE"/>
    <property type="match status" value="1"/>
</dbReference>
<dbReference type="Gene3D" id="3.40.50.1580">
    <property type="entry name" value="Nucleoside phosphorylase domain"/>
    <property type="match status" value="1"/>
</dbReference>
<dbReference type="EC" id="3.2.2.9" evidence="2"/>
<dbReference type="NCBIfam" id="TIGR01704">
    <property type="entry name" value="MTA_SAH-Nsdase"/>
    <property type="match status" value="1"/>
</dbReference>
<evidence type="ECO:0000313" key="8">
    <source>
        <dbReference type="Proteomes" id="UP000464374"/>
    </source>
</evidence>
<dbReference type="SUPFAM" id="SSF53167">
    <property type="entry name" value="Purine and uridine phosphorylases"/>
    <property type="match status" value="1"/>
</dbReference>
<evidence type="ECO:0000256" key="1">
    <source>
        <dbReference type="ARBA" id="ARBA00004945"/>
    </source>
</evidence>
<sequence length="238" mass="25421">MRIGIFAAEQQEIENIRQSLQGRKIEKAGLVFYEAEHGTHTVISVCGGIGKVNAAICTQLLISEFGAEAIINTGTAGGLNDSLHIFDLVVSTDAVQHDVDVSVFGYAKGQIAGTASPFWKADDGLRTAITETFTRLKADRAEDFAHTNSMIAGRVASGDRFIVDPAVKQEIISTFKADCVEMEGAAVAQTCVMNAVPFVILRCISDNAGEPAAISYQQFSKEASRISATLVLHTIALL</sequence>
<organism evidence="7 8">
    <name type="scientific">Treponema vincentii</name>
    <dbReference type="NCBI Taxonomy" id="69710"/>
    <lineage>
        <taxon>Bacteria</taxon>
        <taxon>Pseudomonadati</taxon>
        <taxon>Spirochaetota</taxon>
        <taxon>Spirochaetia</taxon>
        <taxon>Spirochaetales</taxon>
        <taxon>Treponemataceae</taxon>
        <taxon>Treponema</taxon>
    </lineage>
</organism>
<protein>
    <recommendedName>
        <fullName evidence="2">adenosylhomocysteine nucleosidase</fullName>
        <ecNumber evidence="2">3.2.2.9</ecNumber>
    </recommendedName>
</protein>
<dbReference type="PANTHER" id="PTHR46832">
    <property type="entry name" value="5'-METHYLTHIOADENOSINE/S-ADENOSYLHOMOCYSTEINE NUCLEOSIDASE"/>
    <property type="match status" value="1"/>
</dbReference>
<evidence type="ECO:0000313" key="7">
    <source>
        <dbReference type="EMBL" id="QHX43798.1"/>
    </source>
</evidence>
<evidence type="ECO:0000256" key="3">
    <source>
        <dbReference type="ARBA" id="ARBA00022605"/>
    </source>
</evidence>
<evidence type="ECO:0000256" key="2">
    <source>
        <dbReference type="ARBA" id="ARBA00011974"/>
    </source>
</evidence>
<dbReference type="GO" id="GO:0008782">
    <property type="term" value="F:adenosylhomocysteine nucleosidase activity"/>
    <property type="evidence" value="ECO:0007669"/>
    <property type="project" value="UniProtKB-EC"/>
</dbReference>
<comment type="pathway">
    <text evidence="1">Amino-acid biosynthesis; L-methionine biosynthesis via salvage pathway; S-methyl-5-thio-alpha-D-ribose 1-phosphate from S-methyl-5'-thioadenosine (hydrolase route): step 1/2.</text>
</comment>
<dbReference type="Pfam" id="PF01048">
    <property type="entry name" value="PNP_UDP_1"/>
    <property type="match status" value="1"/>
</dbReference>
<proteinExistence type="predicted"/>
<dbReference type="UniPathway" id="UPA00904">
    <property type="reaction ID" value="UER00871"/>
</dbReference>
<name>A0A6P1Y1U7_9SPIR</name>
<evidence type="ECO:0000256" key="5">
    <source>
        <dbReference type="ARBA" id="ARBA00023167"/>
    </source>
</evidence>
<dbReference type="EMBL" id="CP048020">
    <property type="protein sequence ID" value="QHX43798.1"/>
    <property type="molecule type" value="Genomic_DNA"/>
</dbReference>
<feature type="domain" description="Nucleoside phosphorylase" evidence="6">
    <location>
        <begin position="2"/>
        <end position="235"/>
    </location>
</feature>
<accession>A0A6P1Y1U7</accession>
<dbReference type="AlphaFoldDB" id="A0A6P1Y1U7"/>
<dbReference type="NCBIfam" id="NF004079">
    <property type="entry name" value="PRK05584.1"/>
    <property type="match status" value="1"/>
</dbReference>
<evidence type="ECO:0000256" key="4">
    <source>
        <dbReference type="ARBA" id="ARBA00022801"/>
    </source>
</evidence>
<dbReference type="InterPro" id="IPR035994">
    <property type="entry name" value="Nucleoside_phosphorylase_sf"/>
</dbReference>
<keyword evidence="4 7" id="KW-0378">Hydrolase</keyword>
<keyword evidence="3" id="KW-0028">Amino-acid biosynthesis</keyword>
<dbReference type="GO" id="GO:0019509">
    <property type="term" value="P:L-methionine salvage from methylthioadenosine"/>
    <property type="evidence" value="ECO:0007669"/>
    <property type="project" value="UniProtKB-UniPathway"/>
</dbReference>
<gene>
    <name evidence="7" type="ORF">GWP43_10465</name>
</gene>
<dbReference type="InterPro" id="IPR000845">
    <property type="entry name" value="Nucleoside_phosphorylase_d"/>
</dbReference>
<dbReference type="GO" id="GO:0019284">
    <property type="term" value="P:L-methionine salvage from S-adenosylmethionine"/>
    <property type="evidence" value="ECO:0007669"/>
    <property type="project" value="TreeGrafter"/>
</dbReference>
<dbReference type="CDD" id="cd09008">
    <property type="entry name" value="MTAN"/>
    <property type="match status" value="1"/>
</dbReference>
<keyword evidence="5" id="KW-0486">Methionine biosynthesis</keyword>
<dbReference type="RefSeq" id="WP_162664105.1">
    <property type="nucleotide sequence ID" value="NZ_CP048020.1"/>
</dbReference>
<reference evidence="7 8" key="1">
    <citation type="submission" date="2020-01" db="EMBL/GenBank/DDBJ databases">
        <title>Complete genome sequence of a human oral phylogroup 1 Treponema sp. strain ATCC 700766, originally isolated from periodontitis dental plaque.</title>
        <authorList>
            <person name="Chan Y."/>
            <person name="Huo Y.-B."/>
            <person name="Yu X.-L."/>
            <person name="Zeng H."/>
            <person name="Leung W.-K."/>
            <person name="Watt R.M."/>
        </authorList>
    </citation>
    <scope>NUCLEOTIDE SEQUENCE [LARGE SCALE GENOMIC DNA]</scope>
    <source>
        <strain evidence="7 8">OMZ 804</strain>
    </source>
</reference>
<evidence type="ECO:0000259" key="6">
    <source>
        <dbReference type="Pfam" id="PF01048"/>
    </source>
</evidence>
<keyword evidence="7" id="KW-0326">Glycosidase</keyword>
<dbReference type="Proteomes" id="UP000464374">
    <property type="component" value="Chromosome"/>
</dbReference>
<dbReference type="KEGG" id="trz:GWP43_10465"/>